<dbReference type="InterPro" id="IPR001878">
    <property type="entry name" value="Znf_CCHC"/>
</dbReference>
<dbReference type="SUPFAM" id="SSF57756">
    <property type="entry name" value="Retrovirus zinc finger-like domains"/>
    <property type="match status" value="2"/>
</dbReference>
<dbReference type="OrthoDB" id="10042902at2759"/>
<evidence type="ECO:0000259" key="6">
    <source>
        <dbReference type="PROSITE" id="PS50158"/>
    </source>
</evidence>
<keyword evidence="1" id="KW-0862">Zinc</keyword>
<keyword evidence="8" id="KW-1185">Reference proteome</keyword>
<keyword evidence="4" id="KW-0472">Membrane</keyword>
<keyword evidence="4" id="KW-1133">Transmembrane helix</keyword>
<dbReference type="PANTHER" id="PTHR22168:SF8">
    <property type="entry name" value="TRANSMEMBRANE PROTEIN 26"/>
    <property type="match status" value="1"/>
</dbReference>
<gene>
    <name evidence="7" type="ORF">BV898_12740</name>
</gene>
<dbReference type="SUPFAM" id="SSF54928">
    <property type="entry name" value="RNA-binding domain, RBD"/>
    <property type="match status" value="3"/>
</dbReference>
<dbReference type="InterPro" id="IPR036875">
    <property type="entry name" value="Znf_CCHC_sf"/>
</dbReference>
<evidence type="ECO:0000256" key="2">
    <source>
        <dbReference type="PROSITE-ProRule" id="PRU00176"/>
    </source>
</evidence>
<dbReference type="SMART" id="SM00343">
    <property type="entry name" value="ZnF_C2HC"/>
    <property type="match status" value="3"/>
</dbReference>
<dbReference type="Pfam" id="PF00076">
    <property type="entry name" value="RRM_1"/>
    <property type="match status" value="3"/>
</dbReference>
<dbReference type="SMART" id="SM00360">
    <property type="entry name" value="RRM"/>
    <property type="match status" value="3"/>
</dbReference>
<feature type="compositionally biased region" description="Low complexity" evidence="3">
    <location>
        <begin position="1028"/>
        <end position="1058"/>
    </location>
</feature>
<feature type="domain" description="RRM" evidence="5">
    <location>
        <begin position="1159"/>
        <end position="1232"/>
    </location>
</feature>
<protein>
    <submittedName>
        <fullName evidence="7">Transmembrane protein 26</fullName>
    </submittedName>
</protein>
<dbReference type="InterPro" id="IPR000504">
    <property type="entry name" value="RRM_dom"/>
</dbReference>
<keyword evidence="2" id="KW-0694">RNA-binding</keyword>
<dbReference type="Gene3D" id="4.10.60.10">
    <property type="entry name" value="Zinc finger, CCHC-type"/>
    <property type="match status" value="3"/>
</dbReference>
<feature type="region of interest" description="Disordered" evidence="3">
    <location>
        <begin position="1259"/>
        <end position="1442"/>
    </location>
</feature>
<dbReference type="Proteomes" id="UP000192578">
    <property type="component" value="Unassembled WGS sequence"/>
</dbReference>
<dbReference type="Pfam" id="PF09772">
    <property type="entry name" value="Tmem26"/>
    <property type="match status" value="1"/>
</dbReference>
<feature type="compositionally biased region" description="Polar residues" evidence="3">
    <location>
        <begin position="1008"/>
        <end position="1023"/>
    </location>
</feature>
<feature type="transmembrane region" description="Helical" evidence="4">
    <location>
        <begin position="102"/>
        <end position="123"/>
    </location>
</feature>
<feature type="region of interest" description="Disordered" evidence="3">
    <location>
        <begin position="965"/>
        <end position="1152"/>
    </location>
</feature>
<evidence type="ECO:0000256" key="3">
    <source>
        <dbReference type="SAM" id="MobiDB-lite"/>
    </source>
</evidence>
<feature type="compositionally biased region" description="Low complexity" evidence="3">
    <location>
        <begin position="804"/>
        <end position="840"/>
    </location>
</feature>
<evidence type="ECO:0000259" key="5">
    <source>
        <dbReference type="PROSITE" id="PS50102"/>
    </source>
</evidence>
<dbReference type="PROSITE" id="PS50102">
    <property type="entry name" value="RRM"/>
    <property type="match status" value="3"/>
</dbReference>
<organism evidence="7 8">
    <name type="scientific">Hypsibius exemplaris</name>
    <name type="common">Freshwater tardigrade</name>
    <dbReference type="NCBI Taxonomy" id="2072580"/>
    <lineage>
        <taxon>Eukaryota</taxon>
        <taxon>Metazoa</taxon>
        <taxon>Ecdysozoa</taxon>
        <taxon>Tardigrada</taxon>
        <taxon>Eutardigrada</taxon>
        <taxon>Parachela</taxon>
        <taxon>Hypsibioidea</taxon>
        <taxon>Hypsibiidae</taxon>
        <taxon>Hypsibius</taxon>
    </lineage>
</organism>
<feature type="compositionally biased region" description="Low complexity" evidence="3">
    <location>
        <begin position="735"/>
        <end position="765"/>
    </location>
</feature>
<comment type="caution">
    <text evidence="7">The sequence shown here is derived from an EMBL/GenBank/DDBJ whole genome shotgun (WGS) entry which is preliminary data.</text>
</comment>
<feature type="domain" description="CCHC-type" evidence="6">
    <location>
        <begin position="657"/>
        <end position="670"/>
    </location>
</feature>
<sequence>MPELRPYVYDDAPLATPESIGGGGGGAPPVEFTFGPETAALTGGGPTAATAGTAGKHSKKSRVKKSLACFKVFKAILARLIFAVHGFIAIWRVTVIYENNRFYYLCGTLGCLVLETVLSICIRQGEELKWFSPSVFFYLATVCPSVWFLELDRTAKATILEGERLNRLAKGLAVDFTNETRVSVPTTLQDGTGGLPIVIDLQQLTESDWLKIFEQALMIILIIGRWLLPKGELTRDQLSQLLLVYIGMAADIIEIFEAFREPKVFMTIELVYTTLALWTWSLMQFTLVLTATKARKPRISASTQQASFADQADYGGEDAEDSRGPCPCCWWCSADIWGILTTLILQDGPFLCLRLTFLFRYNVVSYSNVFFTIKNSLVIVLQVYRTGVLLHYSRKIKEEDEFHVRNGLHSHHHMRASKSVPDRLVMHRSFDTITGSSRCSAEKIINQSIDQIVPIKRPPGKGLIMSDAGEEAHLSDGEVESDDERPVVKGNQYKLFAADPPLAVAPQQRDIFAEYLAEFERQKEAGFFKSDFGAPAAASAVAYACRSTTTSGRGRGRPMRGAPVLGPRGGYKLFVKLGEGHSFTKETLEPAFAAHGTVTDCFVPDGKPFAFITYDTLESAQAGGDALNMTEINGTKIFCNPALPKDGAGGGGGGRNCHKCNQPGHFAKDCTGAASSSSSSQSDWGAPAAASAGGSAWGSTTTTTASTATESSGSETPSTTAPAATCSGWGTPAVATSSSGGWGATATPGAPDVPSAPAPVVTATSGWGEAPPTESAKVEPATSGWGSSSSMPVPAAGGWGSSEPAVAAVSSGGWGSDSGTASTSSWGGDAGSSAAPPARGGHSGRGRGRPMRGAPVLGPRGGYKLFVKLGEGHSFTKETLEPAFAAHGTVTDCFVPDGKPFAFVTYDTLESAQAGGDALNMTEINGTKIFCNPALPKDGAGGSGGGGGRNCHKCNQPGHFAKDCTGAASSSSSAQSDWGAPAAASAGGSAWGSTTTTTAPTATESSGWGTPSMTAPAATSSGWGTPVASTSSSGGWGAAATPTATDVPSVPTPVVTVTSGWGGAPASESAKVEPVTSGWGSSSSTPAPASAAGGWGSSEPAVAAVSSGGWGSDAGTTSTSSWGGDAGSSAAPPARGGHSGRGRGRPMRGAPVLGPRGGYKLFVKLGEGHSFTKETLEPAFAAHGTVTDCFVPDGKPFAFITYDTLESAQAGGDALNMTEINGTKIFCNPALPKDGASGGGGGRNCHKCNQPGHFAKDCTGAASSSSSSQSDWGAPAAASAEGSAWGSTTTTTASTATESSGWGTPSTTAPAATSSGWGTSAAATSSSGGWGAAATQAAPDVPSVPTPVVAATSGWGEAPPTESAKVEPVTSGWGSSSSTPAPTATAGGWGSSEPAGAAVSSGGWGSDAGTASTSSWRGSSSESVSSAPSARGGHSGRGRGRP</sequence>
<keyword evidence="1" id="KW-0863">Zinc-finger</keyword>
<evidence type="ECO:0000313" key="7">
    <source>
        <dbReference type="EMBL" id="OQV12982.1"/>
    </source>
</evidence>
<dbReference type="InterPro" id="IPR019169">
    <property type="entry name" value="Transmembrane_26"/>
</dbReference>
<evidence type="ECO:0000256" key="1">
    <source>
        <dbReference type="PROSITE-ProRule" id="PRU00047"/>
    </source>
</evidence>
<feature type="compositionally biased region" description="Low complexity" evidence="3">
    <location>
        <begin position="1076"/>
        <end position="1092"/>
    </location>
</feature>
<dbReference type="GO" id="GO:0008270">
    <property type="term" value="F:zinc ion binding"/>
    <property type="evidence" value="ECO:0007669"/>
    <property type="project" value="UniProtKB-KW"/>
</dbReference>
<feature type="domain" description="CCHC-type" evidence="6">
    <location>
        <begin position="1245"/>
        <end position="1258"/>
    </location>
</feature>
<feature type="transmembrane region" description="Helical" evidence="4">
    <location>
        <begin position="130"/>
        <end position="149"/>
    </location>
</feature>
<feature type="compositionally biased region" description="Low complexity" evidence="3">
    <location>
        <begin position="1370"/>
        <end position="1432"/>
    </location>
</feature>
<feature type="compositionally biased region" description="Low complexity" evidence="3">
    <location>
        <begin position="675"/>
        <end position="725"/>
    </location>
</feature>
<dbReference type="InterPro" id="IPR012677">
    <property type="entry name" value="Nucleotide-bd_a/b_plait_sf"/>
</dbReference>
<keyword evidence="4 7" id="KW-0812">Transmembrane</keyword>
<feature type="domain" description="RRM" evidence="5">
    <location>
        <begin position="571"/>
        <end position="644"/>
    </location>
</feature>
<dbReference type="EMBL" id="MTYJ01000132">
    <property type="protein sequence ID" value="OQV12982.1"/>
    <property type="molecule type" value="Genomic_DNA"/>
</dbReference>
<dbReference type="PROSITE" id="PS50158">
    <property type="entry name" value="ZF_CCHC"/>
    <property type="match status" value="3"/>
</dbReference>
<dbReference type="InterPro" id="IPR035979">
    <property type="entry name" value="RBD_domain_sf"/>
</dbReference>
<evidence type="ECO:0000313" key="8">
    <source>
        <dbReference type="Proteomes" id="UP000192578"/>
    </source>
</evidence>
<dbReference type="Pfam" id="PF00098">
    <property type="entry name" value="zf-CCHC"/>
    <property type="match status" value="3"/>
</dbReference>
<feature type="compositionally biased region" description="Low complexity" evidence="3">
    <location>
        <begin position="1263"/>
        <end position="1353"/>
    </location>
</feature>
<dbReference type="Gene3D" id="3.30.70.330">
    <property type="match status" value="3"/>
</dbReference>
<dbReference type="GO" id="GO:0003723">
    <property type="term" value="F:RNA binding"/>
    <property type="evidence" value="ECO:0007669"/>
    <property type="project" value="UniProtKB-UniRule"/>
</dbReference>
<feature type="compositionally biased region" description="Low complexity" evidence="3">
    <location>
        <begin position="967"/>
        <end position="1007"/>
    </location>
</feature>
<feature type="region of interest" description="Disordered" evidence="3">
    <location>
        <begin position="671"/>
        <end position="857"/>
    </location>
</feature>
<accession>A0A1W0WCT8</accession>
<feature type="domain" description="RRM" evidence="5">
    <location>
        <begin position="863"/>
        <end position="936"/>
    </location>
</feature>
<feature type="compositionally biased region" description="Low complexity" evidence="3">
    <location>
        <begin position="1113"/>
        <end position="1136"/>
    </location>
</feature>
<evidence type="ECO:0000256" key="4">
    <source>
        <dbReference type="SAM" id="Phobius"/>
    </source>
</evidence>
<keyword evidence="1" id="KW-0479">Metal-binding</keyword>
<feature type="domain" description="CCHC-type" evidence="6">
    <location>
        <begin position="951"/>
        <end position="964"/>
    </location>
</feature>
<feature type="transmembrane region" description="Helical" evidence="4">
    <location>
        <begin position="68"/>
        <end position="90"/>
    </location>
</feature>
<dbReference type="PANTHER" id="PTHR22168">
    <property type="entry name" value="TMEM26 PROTEIN"/>
    <property type="match status" value="1"/>
</dbReference>
<name>A0A1W0WCT8_HYPEX</name>
<reference evidence="8" key="1">
    <citation type="submission" date="2017-01" db="EMBL/GenBank/DDBJ databases">
        <title>Comparative genomics of anhydrobiosis in the tardigrade Hypsibius dujardini.</title>
        <authorList>
            <person name="Yoshida Y."/>
            <person name="Koutsovoulos G."/>
            <person name="Laetsch D."/>
            <person name="Stevens L."/>
            <person name="Kumar S."/>
            <person name="Horikawa D."/>
            <person name="Ishino K."/>
            <person name="Komine S."/>
            <person name="Tomita M."/>
            <person name="Blaxter M."/>
            <person name="Arakawa K."/>
        </authorList>
    </citation>
    <scope>NUCLEOTIDE SEQUENCE [LARGE SCALE GENOMIC DNA]</scope>
    <source>
        <strain evidence="8">Z151</strain>
    </source>
</reference>
<proteinExistence type="predicted"/>